<feature type="domain" description="Peptidase M10 serralysin C-terminal" evidence="6">
    <location>
        <begin position="2529"/>
        <end position="2662"/>
    </location>
</feature>
<keyword evidence="4" id="KW-0677">Repeat</keyword>
<dbReference type="PRINTS" id="PR00313">
    <property type="entry name" value="CABNDNGRPT"/>
</dbReference>
<dbReference type="InterPro" id="IPR011050">
    <property type="entry name" value="Pectin_lyase_fold/virulence"/>
</dbReference>
<feature type="domain" description="Peptidase M10 serralysin C-terminal" evidence="6">
    <location>
        <begin position="2328"/>
        <end position="2503"/>
    </location>
</feature>
<feature type="compositionally biased region" description="Gly residues" evidence="5">
    <location>
        <begin position="964"/>
        <end position="976"/>
    </location>
</feature>
<comment type="subcellular location">
    <subcellularLocation>
        <location evidence="2">Secreted</location>
    </subcellularLocation>
</comment>
<dbReference type="PANTHER" id="PTHR38340">
    <property type="entry name" value="S-LAYER PROTEIN"/>
    <property type="match status" value="1"/>
</dbReference>
<evidence type="ECO:0000313" key="9">
    <source>
        <dbReference type="Proteomes" id="UP000787635"/>
    </source>
</evidence>
<feature type="region of interest" description="Disordered" evidence="5">
    <location>
        <begin position="939"/>
        <end position="1022"/>
    </location>
</feature>
<feature type="domain" description="Bacterial Ig-like" evidence="7">
    <location>
        <begin position="1687"/>
        <end position="1780"/>
    </location>
</feature>
<proteinExistence type="predicted"/>
<evidence type="ECO:0000256" key="3">
    <source>
        <dbReference type="ARBA" id="ARBA00022525"/>
    </source>
</evidence>
<name>A0ABX1E5D5_9PROT</name>
<gene>
    <name evidence="8" type="ORF">HEQ75_09070</name>
</gene>
<feature type="region of interest" description="Disordered" evidence="5">
    <location>
        <begin position="1694"/>
        <end position="1713"/>
    </location>
</feature>
<dbReference type="InterPro" id="IPR011049">
    <property type="entry name" value="Serralysin-like_metalloprot_C"/>
</dbReference>
<dbReference type="InterPro" id="IPR018511">
    <property type="entry name" value="Hemolysin-typ_Ca-bd_CS"/>
</dbReference>
<comment type="caution">
    <text evidence="8">The sequence shown here is derived from an EMBL/GenBank/DDBJ whole genome shotgun (WGS) entry which is preliminary data.</text>
</comment>
<dbReference type="Gene3D" id="2.150.10.10">
    <property type="entry name" value="Serralysin-like metalloprotease, C-terminal"/>
    <property type="match status" value="10"/>
</dbReference>
<feature type="domain" description="Bacterial Ig-like" evidence="7">
    <location>
        <begin position="1882"/>
        <end position="1976"/>
    </location>
</feature>
<dbReference type="NCBIfam" id="NF033510">
    <property type="entry name" value="Ca_tandemer"/>
    <property type="match status" value="4"/>
</dbReference>
<reference evidence="8 9" key="1">
    <citation type="submission" date="2020-03" db="EMBL/GenBank/DDBJ databases">
        <title>Roseomonas selenitidurans sp. nov. isolated from urban soil.</title>
        <authorList>
            <person name="Liu H."/>
        </authorList>
    </citation>
    <scope>NUCLEOTIDE SEQUENCE [LARGE SCALE GENOMIC DNA]</scope>
    <source>
        <strain evidence="8 9">BU-1</strain>
    </source>
</reference>
<evidence type="ECO:0000259" key="6">
    <source>
        <dbReference type="Pfam" id="PF08548"/>
    </source>
</evidence>
<accession>A0ABX1E5D5</accession>
<dbReference type="Gene3D" id="2.160.20.10">
    <property type="entry name" value="Single-stranded right-handed beta-helix, Pectin lyase-like"/>
    <property type="match status" value="3"/>
</dbReference>
<dbReference type="Proteomes" id="UP000787635">
    <property type="component" value="Unassembled WGS sequence"/>
</dbReference>
<feature type="domain" description="Bacterial Ig-like" evidence="7">
    <location>
        <begin position="1588"/>
        <end position="1682"/>
    </location>
</feature>
<evidence type="ECO:0000256" key="2">
    <source>
        <dbReference type="ARBA" id="ARBA00004613"/>
    </source>
</evidence>
<feature type="domain" description="Peptidase M10 serralysin C-terminal" evidence="6">
    <location>
        <begin position="2693"/>
        <end position="2822"/>
    </location>
</feature>
<dbReference type="InterPro" id="IPR050557">
    <property type="entry name" value="RTX_toxin/Mannuronan_C5-epim"/>
</dbReference>
<protein>
    <submittedName>
        <fullName evidence="8">Uncharacterized protein</fullName>
    </submittedName>
</protein>
<dbReference type="InterPro" id="IPR001343">
    <property type="entry name" value="Hemolysn_Ca-bd"/>
</dbReference>
<dbReference type="InterPro" id="IPR006626">
    <property type="entry name" value="PbH1"/>
</dbReference>
<dbReference type="RefSeq" id="WP_168029483.1">
    <property type="nucleotide sequence ID" value="NZ_JAAVNE010000011.1"/>
</dbReference>
<dbReference type="EMBL" id="JAAVNE010000011">
    <property type="protein sequence ID" value="NKC31013.1"/>
    <property type="molecule type" value="Genomic_DNA"/>
</dbReference>
<evidence type="ECO:0000256" key="4">
    <source>
        <dbReference type="ARBA" id="ARBA00022737"/>
    </source>
</evidence>
<dbReference type="SUPFAM" id="SSF51126">
    <property type="entry name" value="Pectin lyase-like"/>
    <property type="match status" value="3"/>
</dbReference>
<dbReference type="SUPFAM" id="SSF51120">
    <property type="entry name" value="beta-Roll"/>
    <property type="match status" value="9"/>
</dbReference>
<dbReference type="Gene3D" id="2.60.40.10">
    <property type="entry name" value="Immunoglobulins"/>
    <property type="match status" value="5"/>
</dbReference>
<dbReference type="Pfam" id="PF00353">
    <property type="entry name" value="HemolysinCabind"/>
    <property type="match status" value="15"/>
</dbReference>
<dbReference type="Pfam" id="PF19077">
    <property type="entry name" value="Big_13"/>
    <property type="match status" value="4"/>
</dbReference>
<comment type="cofactor">
    <cofactor evidence="1">
        <name>Ca(2+)</name>
        <dbReference type="ChEBI" id="CHEBI:29108"/>
    </cofactor>
</comment>
<dbReference type="SMART" id="SM00710">
    <property type="entry name" value="PbH1"/>
    <property type="match status" value="10"/>
</dbReference>
<dbReference type="InterPro" id="IPR013858">
    <property type="entry name" value="Peptidase_M10B_C"/>
</dbReference>
<feature type="region of interest" description="Disordered" evidence="5">
    <location>
        <begin position="2693"/>
        <end position="2714"/>
    </location>
</feature>
<dbReference type="InterPro" id="IPR044016">
    <property type="entry name" value="Big_13"/>
</dbReference>
<dbReference type="InterPro" id="IPR012334">
    <property type="entry name" value="Pectin_lyas_fold"/>
</dbReference>
<dbReference type="PANTHER" id="PTHR38340:SF1">
    <property type="entry name" value="S-LAYER PROTEIN"/>
    <property type="match status" value="1"/>
</dbReference>
<feature type="domain" description="Bacterial Ig-like" evidence="7">
    <location>
        <begin position="1785"/>
        <end position="1878"/>
    </location>
</feature>
<evidence type="ECO:0000256" key="1">
    <source>
        <dbReference type="ARBA" id="ARBA00001913"/>
    </source>
</evidence>
<dbReference type="PROSITE" id="PS00330">
    <property type="entry name" value="HEMOLYSIN_CALCIUM"/>
    <property type="match status" value="17"/>
</dbReference>
<evidence type="ECO:0000256" key="5">
    <source>
        <dbReference type="SAM" id="MobiDB-lite"/>
    </source>
</evidence>
<keyword evidence="9" id="KW-1185">Reference proteome</keyword>
<sequence>MTTLPFDENDNFASLTNGADSVEAGGGSDFVRALGGNDHVDGEEGNDILQGGTGNDTLLGDAGADVLTGGTGHDSLAGGSDIDIATYDLASLDPSNFSSDGTRWVVTTSSEGIDTLDGVEIVAGAAGNQFLLVGDGGFASLQAAVDAAVDGDTILVAAGTLAGDATITGKSLTLRGFGAEATTIAGQITVDGDMNGKSLTISDLAIDATGETYGLSLRSLGGSVTLADARIANAATNGLFYAHPSNGSQPTTKTDLLEALTVTGTTFEDNGHYNDVVGGPGGRGHMNLFGFNGELTLTDNAFVSTGPAFVGPTQPAGAIYKAISVTGAGRPVGGTAQALLGTDPSEQVQSQISPLTATVTGNSFSGDYTQDLVSFYHFTSIDLDASGNTTTDLTAPWGLLNMDPVGGTIDASGFFSALGDTDVVVSTLQGLATDDSITGTAFSDLIDGRGGVDLIDAGAGDDVIRISRADAHGAEETILGGAGEDVIVFNPAEAEELVLSAHVTGVEVVAITGPHPTYATNGTVSAHIDATAVADLRELRGNDGNNLLAAGAGAQELHGNGGDDALDGGAGDDLLLGGAGNDNLHDSDGADTLDGGEGNGDSIGFAGKFAEYSFSVVDGLLRVSRNGETDTIRRVELLEFEDCAVRLADAGGESSDLTTIQAAIDAALPGEVVLVMDGTYAENVTINKNGLTILSVSGAETTTIAGNPSGAQLGTVQFTAGVSGVQLGATGQGFRIEGLNGNGAIEKAAVYMQGAQSGHTIQGNLVVAQGDAGLMSEFGSAITEITIDGNEFAGQTYVGEEPTQAADYATQFNVGNNLPRQLVVLGNGGGAGASSSYGVVFTNNLVSGSAGANAFGNQLVTIDVSDATVSANTFTGTTAGGAYALRMRRDGATVTDNVLDGINGGRSAGMFFQNQTDSTFSGNRVEGGDGSEAIVGMTPGADSLTGSGGDDVLAASGGDDTLDGGAGGDSLSGGTGNDLLLGGEDNDGVDTLLGGEGDDTLDAGTGPAELHGDAGADSLAGGSDGDTLLGGADADVLLGGAGDDTLDGGSEADTLTGGAGNDLIEGGDGTDLARYGAELVAGDIVSDGTAWVVADGEGGSDSLTGVELVTGTGEARFLLVGHDGFATIGEALTAASAGDTILIAAGTYAEQLNITKAVTLLGTNSGVAGDGERHAEVIITGTSQVTAASGEVVISGVEFRYTGGADTLAAANNGGAMLRLTGGATVLVEDSRFIASNPQGNADAGGGGRAVLLPTNFQGAVTFDGNFFGGPAESGFSGANWQRGIWSDGSASSLVITNNTFDYVRTALNLDSYDDAPVTSVSGNLFSNSGSGISVGFNGDASPVGISGNSFLNVDTDFNLRNFTVPVTFDVADNVALEGTTETLIQVLGGSAGDSLVGSDGVELLVGNAGADTLAGGGGDDLLFGGADADLLQGGADNDTAIYTGATTLIRNFDGSISALNGGSLDLLQDVEFAVVDSGTPIDLSTLPAAVVSVALTTDSGTPEDGRSKVAVVGGTGRALTNIEVFWAVEGLGGDSVVVETDEDGLWSVDLAEVFDLPNGTVQVTVTQTDAVGGEATDETSFVFDTATPAPTLVLDSDTGADDADGLTNVAQPTFSGTAEALAAISILVDDEEIGTTAADAEGNWSYTAEAPLAEGSQSVTAVATDLAGNKAGSAPFALEIDLTAPTQPTLDLAAGSDSAQDDDEITSDATPLFTGTADTGTVVRVYADDELVGTAEVTDGTWSVTATTLEDGSHDITVESEDAAGNVSTSAPLAVIIDTTNPVTPTLDLVAASDSGIADDDDLTNDATPTFLVTGEAGTKVSLEAGETLLASGTIGEDGTVELTVDELAEGTTSIIAITTDTAGNKAVSTAFEVTVDLGTETPTIVLEPVSDTGASESDGITGEVQPSLFGTAEALASVEILRDGEVVDTVDADANGDWSWTSTALADGIYDFAARGTDAAGNTATSETLAIEIDSTPPADPVIAAVQLQETDGSQLLVSGTGEDGSTVSVEAGGTLLGAAEVVGGVWSLATDAALPEGATVLTAFATDVAGNVSEAGPSSSAFELTVAVGGAALAGGDAADSLVGAAGNDLIEGGAGDDTLLGMAGNDTLVGGEGNDSLSGGEGADLVDYSDESGVLVDLVAGTQALLLAPGTVVDVLDGIENVLGTAGGDRIYGDGAANLLVGGDGDDVLDGGADNDMLVGGAGSDELAGGTGFDVASYAGSAAVAVSLAAGTATGGDAEGDLLFDFEGLAGGNGSDTLTGDTGANLLSGNGGNDLLIGGAGADTMEGGEGFDTVSYAGSPSVTVNLATGIGAGGHAAGDILTDVEAAIGGSGSDILVGSDLANRLDGDAGNDVLTGAAGNDTLIGGLGNDALNGGADEDLLLGGLGRDTLTGGAGADRFGWTAGAESGTTSTDRDLVTDFAAGDLLDLSGLDGNTALEGIQGFAFLGQVSAAQASTLEAGQVSFHQFGGSTFVNIGLDGDTTRDMTIELSGLHTLTSDDFAGVPGALLVGTSAADTLVGAGGADTVTGLGGNDSLAGGDGNDALAGGQGRDTLVGGEGVDRIVYTEASDSTTALRDVITDFQAGDLIDLSGLDGDTGTNGLQTFALLGQVSPGAGSSVGAGQLSYHYYLGSTYINIGLNGDNLRDMSIELVGLFDLDADDFAGVTGKLLTGGNGADILMGGAGDDTLSGQAGNDSLTGGDGADRLTGGAGRDTLAGGEDGDSFVYTAASDSTTTLRDVIADFASGDRIDLSGLAPLADFTFLGLVTGGQGSTVGAGQVSYHQYQGSTYINIGLDADNVRDMSIELTGLKTLQASDFIF</sequence>
<dbReference type="InterPro" id="IPR013783">
    <property type="entry name" value="Ig-like_fold"/>
</dbReference>
<evidence type="ECO:0000313" key="8">
    <source>
        <dbReference type="EMBL" id="NKC31013.1"/>
    </source>
</evidence>
<organism evidence="8 9">
    <name type="scientific">Falsiroseomonas selenitidurans</name>
    <dbReference type="NCBI Taxonomy" id="2716335"/>
    <lineage>
        <taxon>Bacteria</taxon>
        <taxon>Pseudomonadati</taxon>
        <taxon>Pseudomonadota</taxon>
        <taxon>Alphaproteobacteria</taxon>
        <taxon>Acetobacterales</taxon>
        <taxon>Roseomonadaceae</taxon>
        <taxon>Falsiroseomonas</taxon>
    </lineage>
</organism>
<feature type="compositionally biased region" description="Low complexity" evidence="5">
    <location>
        <begin position="1013"/>
        <end position="1022"/>
    </location>
</feature>
<dbReference type="Pfam" id="PF08548">
    <property type="entry name" value="Peptidase_M10_C"/>
    <property type="match status" value="3"/>
</dbReference>
<evidence type="ECO:0000259" key="7">
    <source>
        <dbReference type="Pfam" id="PF19077"/>
    </source>
</evidence>
<keyword evidence="3" id="KW-0964">Secreted</keyword>